<name>A0ABQ2Q8K9_9GAMM</name>
<keyword evidence="2" id="KW-1185">Reference proteome</keyword>
<comment type="caution">
    <text evidence="1">The sequence shown here is derived from an EMBL/GenBank/DDBJ whole genome shotgun (WGS) entry which is preliminary data.</text>
</comment>
<gene>
    <name evidence="1" type="ORF">GCM10009409_25820</name>
</gene>
<dbReference type="Proteomes" id="UP000654367">
    <property type="component" value="Unassembled WGS sequence"/>
</dbReference>
<sequence>MLGATLLALKLYSTITLHENINSTSLIEQNLYANYHRYYLNQSHNNPQKKAFIYACDWT</sequence>
<accession>A0ABQ2Q8K9</accession>
<protein>
    <submittedName>
        <fullName evidence="1">Uncharacterized protein</fullName>
    </submittedName>
</protein>
<evidence type="ECO:0000313" key="2">
    <source>
        <dbReference type="Proteomes" id="UP000654367"/>
    </source>
</evidence>
<evidence type="ECO:0000313" key="1">
    <source>
        <dbReference type="EMBL" id="GGP58812.1"/>
    </source>
</evidence>
<dbReference type="EMBL" id="BMQV01000027">
    <property type="protein sequence ID" value="GGP58812.1"/>
    <property type="molecule type" value="Genomic_DNA"/>
</dbReference>
<reference evidence="2" key="1">
    <citation type="journal article" date="2019" name="Int. J. Syst. Evol. Microbiol.">
        <title>The Global Catalogue of Microorganisms (GCM) 10K type strain sequencing project: providing services to taxonomists for standard genome sequencing and annotation.</title>
        <authorList>
            <consortium name="The Broad Institute Genomics Platform"/>
            <consortium name="The Broad Institute Genome Sequencing Center for Infectious Disease"/>
            <person name="Wu L."/>
            <person name="Ma J."/>
        </authorList>
    </citation>
    <scope>NUCLEOTIDE SEQUENCE [LARGE SCALE GENOMIC DNA]</scope>
    <source>
        <strain evidence="2">JCM 32304</strain>
    </source>
</reference>
<proteinExistence type="predicted"/>
<organism evidence="1 2">
    <name type="scientific">Shewanella saliphila</name>
    <dbReference type="NCBI Taxonomy" id="2282698"/>
    <lineage>
        <taxon>Bacteria</taxon>
        <taxon>Pseudomonadati</taxon>
        <taxon>Pseudomonadota</taxon>
        <taxon>Gammaproteobacteria</taxon>
        <taxon>Alteromonadales</taxon>
        <taxon>Shewanellaceae</taxon>
        <taxon>Shewanella</taxon>
    </lineage>
</organism>